<accession>A0A482XSZ4</accession>
<evidence type="ECO:0000313" key="3">
    <source>
        <dbReference type="Proteomes" id="UP000291343"/>
    </source>
</evidence>
<reference evidence="2 3" key="1">
    <citation type="journal article" date="2017" name="Gigascience">
        <title>Genome sequence of the small brown planthopper, Laodelphax striatellus.</title>
        <authorList>
            <person name="Zhu J."/>
            <person name="Jiang F."/>
            <person name="Wang X."/>
            <person name="Yang P."/>
            <person name="Bao Y."/>
            <person name="Zhao W."/>
            <person name="Wang W."/>
            <person name="Lu H."/>
            <person name="Wang Q."/>
            <person name="Cui N."/>
            <person name="Li J."/>
            <person name="Chen X."/>
            <person name="Luo L."/>
            <person name="Yu J."/>
            <person name="Kang L."/>
            <person name="Cui F."/>
        </authorList>
    </citation>
    <scope>NUCLEOTIDE SEQUENCE [LARGE SCALE GENOMIC DNA]</scope>
    <source>
        <strain evidence="2">Lst14</strain>
    </source>
</reference>
<proteinExistence type="predicted"/>
<dbReference type="Gene3D" id="2.60.40.10">
    <property type="entry name" value="Immunoglobulins"/>
    <property type="match status" value="1"/>
</dbReference>
<dbReference type="Pfam" id="PF00630">
    <property type="entry name" value="Filamin"/>
    <property type="match status" value="1"/>
</dbReference>
<dbReference type="AlphaFoldDB" id="A0A482XSZ4"/>
<comment type="caution">
    <text evidence="2">The sequence shown here is derived from an EMBL/GenBank/DDBJ whole genome shotgun (WGS) entry which is preliminary data.</text>
</comment>
<dbReference type="InParanoid" id="A0A482XSZ4"/>
<dbReference type="SUPFAM" id="SSF81296">
    <property type="entry name" value="E set domains"/>
    <property type="match status" value="1"/>
</dbReference>
<feature type="repeat" description="Filamin" evidence="1">
    <location>
        <begin position="11"/>
        <end position="97"/>
    </location>
</feature>
<dbReference type="InterPro" id="IPR013783">
    <property type="entry name" value="Ig-like_fold"/>
</dbReference>
<dbReference type="OrthoDB" id="5334309at2759"/>
<organism evidence="2 3">
    <name type="scientific">Laodelphax striatellus</name>
    <name type="common">Small brown planthopper</name>
    <name type="synonym">Delphax striatella</name>
    <dbReference type="NCBI Taxonomy" id="195883"/>
    <lineage>
        <taxon>Eukaryota</taxon>
        <taxon>Metazoa</taxon>
        <taxon>Ecdysozoa</taxon>
        <taxon>Arthropoda</taxon>
        <taxon>Hexapoda</taxon>
        <taxon>Insecta</taxon>
        <taxon>Pterygota</taxon>
        <taxon>Neoptera</taxon>
        <taxon>Paraneoptera</taxon>
        <taxon>Hemiptera</taxon>
        <taxon>Auchenorrhyncha</taxon>
        <taxon>Fulgoroidea</taxon>
        <taxon>Delphacidae</taxon>
        <taxon>Criomorphinae</taxon>
        <taxon>Laodelphax</taxon>
    </lineage>
</organism>
<dbReference type="SMR" id="A0A482XSZ4"/>
<dbReference type="SMART" id="SM00557">
    <property type="entry name" value="IG_FLMN"/>
    <property type="match status" value="1"/>
</dbReference>
<name>A0A482XSZ4_LAOST</name>
<evidence type="ECO:0000256" key="1">
    <source>
        <dbReference type="PROSITE-ProRule" id="PRU00087"/>
    </source>
</evidence>
<dbReference type="InterPro" id="IPR001298">
    <property type="entry name" value="Filamin/ABP280_rpt"/>
</dbReference>
<evidence type="ECO:0008006" key="4">
    <source>
        <dbReference type="Google" id="ProtNLM"/>
    </source>
</evidence>
<dbReference type="Proteomes" id="UP000291343">
    <property type="component" value="Unassembled WGS sequence"/>
</dbReference>
<sequence length="97" mass="10183">MSYTTSSPFTCAVSDAARVVLSGCEDKVSVDKPAIFVVECEPSLGSPHVQVLSPTRNALPVSVKPLDTPGRFSSQFTPRDVGDHSVEVKLGGAHVEG</sequence>
<dbReference type="InterPro" id="IPR017868">
    <property type="entry name" value="Filamin/ABP280_repeat-like"/>
</dbReference>
<evidence type="ECO:0000313" key="2">
    <source>
        <dbReference type="EMBL" id="RZF48610.1"/>
    </source>
</evidence>
<feature type="non-terminal residue" evidence="2">
    <location>
        <position position="97"/>
    </location>
</feature>
<dbReference type="EMBL" id="QKKF02001688">
    <property type="protein sequence ID" value="RZF48610.1"/>
    <property type="molecule type" value="Genomic_DNA"/>
</dbReference>
<dbReference type="InterPro" id="IPR014756">
    <property type="entry name" value="Ig_E-set"/>
</dbReference>
<dbReference type="PROSITE" id="PS50194">
    <property type="entry name" value="FILAMIN_REPEAT"/>
    <property type="match status" value="1"/>
</dbReference>
<gene>
    <name evidence="2" type="ORF">LSTR_LSTR015403</name>
</gene>
<keyword evidence="3" id="KW-1185">Reference proteome</keyword>
<dbReference type="STRING" id="195883.A0A482XSZ4"/>
<protein>
    <recommendedName>
        <fullName evidence="4">Filamin</fullName>
    </recommendedName>
</protein>